<dbReference type="InterPro" id="IPR016181">
    <property type="entry name" value="Acyl_CoA_acyltransferase"/>
</dbReference>
<dbReference type="Gene3D" id="3.40.630.30">
    <property type="match status" value="1"/>
</dbReference>
<evidence type="ECO:0000259" key="1">
    <source>
        <dbReference type="PROSITE" id="PS51729"/>
    </source>
</evidence>
<feature type="domain" description="N-acetyltransferase" evidence="1">
    <location>
        <begin position="5"/>
        <end position="90"/>
    </location>
</feature>
<dbReference type="InterPro" id="IPR031165">
    <property type="entry name" value="GNAT_YJDJ"/>
</dbReference>
<dbReference type="PANTHER" id="PTHR31435:SF9">
    <property type="entry name" value="PROTEIN NATD1"/>
    <property type="match status" value="1"/>
</dbReference>
<accession>A0A3G9GA27</accession>
<organism evidence="2 3">
    <name type="scientific">Asticcacaulis excentricus</name>
    <dbReference type="NCBI Taxonomy" id="78587"/>
    <lineage>
        <taxon>Bacteria</taxon>
        <taxon>Pseudomonadati</taxon>
        <taxon>Pseudomonadota</taxon>
        <taxon>Alphaproteobacteria</taxon>
        <taxon>Caulobacterales</taxon>
        <taxon>Caulobacteraceae</taxon>
        <taxon>Asticcacaulis</taxon>
    </lineage>
</organism>
<dbReference type="Proteomes" id="UP000278756">
    <property type="component" value="Chromosome 1"/>
</dbReference>
<dbReference type="SUPFAM" id="SSF55729">
    <property type="entry name" value="Acyl-CoA N-acyltransferases (Nat)"/>
    <property type="match status" value="1"/>
</dbReference>
<gene>
    <name evidence="2" type="ORF">EM6_1896</name>
</gene>
<name>A0A3G9GA27_9CAUL</name>
<dbReference type="Pfam" id="PF14542">
    <property type="entry name" value="Acetyltransf_CG"/>
    <property type="match status" value="1"/>
</dbReference>
<proteinExistence type="predicted"/>
<dbReference type="EMBL" id="AP018827">
    <property type="protein sequence ID" value="BBF81299.1"/>
    <property type="molecule type" value="Genomic_DNA"/>
</dbReference>
<reference evidence="3" key="2">
    <citation type="journal article" date="2017" name="Plant Physiol. Biochem.">
        <title>Differential oxidative and antioxidative response of duckweed Lemna minor toward plant growth promoting/inhibiting bacteria.</title>
        <authorList>
            <person name="Ishizawa H."/>
            <person name="Kuroda M."/>
            <person name="Morikawa M."/>
            <person name="Ike M."/>
        </authorList>
    </citation>
    <scope>NUCLEOTIDE SEQUENCE [LARGE SCALE GENOMIC DNA]</scope>
    <source>
        <strain evidence="3">M6</strain>
    </source>
</reference>
<dbReference type="InterPro" id="IPR045057">
    <property type="entry name" value="Gcn5-rel_NAT"/>
</dbReference>
<dbReference type="PROSITE" id="PS51729">
    <property type="entry name" value="GNAT_YJDJ"/>
    <property type="match status" value="1"/>
</dbReference>
<dbReference type="RefSeq" id="WP_126422288.1">
    <property type="nucleotide sequence ID" value="NZ_AP018827.1"/>
</dbReference>
<dbReference type="PANTHER" id="PTHR31435">
    <property type="entry name" value="PROTEIN NATD1"/>
    <property type="match status" value="1"/>
</dbReference>
<protein>
    <recommendedName>
        <fullName evidence="1">N-acetyltransferase domain-containing protein</fullName>
    </recommendedName>
</protein>
<sequence>MSPIIDNTAQSRFELSRDGNTAYADYHLSGQVLNIDYVFAPPELRGSGAAGDLMKGIVAHARGTGLKVHPICGYAAAWLKRSSESHDLLV</sequence>
<reference evidence="3" key="1">
    <citation type="journal article" date="2017" name="Biotechnol. Biofuels">
        <title>Evaluation of environmental bacterial communities as a factor affecting the growth of duckweed Lemna minor.</title>
        <authorList>
            <person name="Ishizawa H."/>
            <person name="Kuroda M."/>
            <person name="Morikawa M."/>
            <person name="Ike M."/>
        </authorList>
    </citation>
    <scope>NUCLEOTIDE SEQUENCE [LARGE SCALE GENOMIC DNA]</scope>
    <source>
        <strain evidence="3">M6</strain>
    </source>
</reference>
<dbReference type="OrthoDB" id="9800945at2"/>
<evidence type="ECO:0000313" key="2">
    <source>
        <dbReference type="EMBL" id="BBF81299.1"/>
    </source>
</evidence>
<dbReference type="AlphaFoldDB" id="A0A3G9GA27"/>
<evidence type="ECO:0000313" key="3">
    <source>
        <dbReference type="Proteomes" id="UP000278756"/>
    </source>
</evidence>